<reference evidence="1" key="1">
    <citation type="submission" date="2018-05" db="EMBL/GenBank/DDBJ databases">
        <authorList>
            <person name="Lanie J.A."/>
            <person name="Ng W.-L."/>
            <person name="Kazmierczak K.M."/>
            <person name="Andrzejewski T.M."/>
            <person name="Davidsen T.M."/>
            <person name="Wayne K.J."/>
            <person name="Tettelin H."/>
            <person name="Glass J.I."/>
            <person name="Rusch D."/>
            <person name="Podicherti R."/>
            <person name="Tsui H.-C.T."/>
            <person name="Winkler M.E."/>
        </authorList>
    </citation>
    <scope>NUCLEOTIDE SEQUENCE</scope>
</reference>
<evidence type="ECO:0000313" key="1">
    <source>
        <dbReference type="EMBL" id="SVC84436.1"/>
    </source>
</evidence>
<evidence type="ECO:0008006" key="2">
    <source>
        <dbReference type="Google" id="ProtNLM"/>
    </source>
</evidence>
<proteinExistence type="predicted"/>
<protein>
    <recommendedName>
        <fullName evidence="2">Phytanoyl-CoA dioxygenase</fullName>
    </recommendedName>
</protein>
<feature type="non-terminal residue" evidence="1">
    <location>
        <position position="147"/>
    </location>
</feature>
<name>A0A382QG70_9ZZZZ</name>
<organism evidence="1">
    <name type="scientific">marine metagenome</name>
    <dbReference type="NCBI Taxonomy" id="408172"/>
    <lineage>
        <taxon>unclassified sequences</taxon>
        <taxon>metagenomes</taxon>
        <taxon>ecological metagenomes</taxon>
    </lineage>
</organism>
<accession>A0A382QG70</accession>
<gene>
    <name evidence="1" type="ORF">METZ01_LOCUS337290</name>
</gene>
<dbReference type="SUPFAM" id="SSF51197">
    <property type="entry name" value="Clavaminate synthase-like"/>
    <property type="match status" value="1"/>
</dbReference>
<dbReference type="Gene3D" id="2.60.120.620">
    <property type="entry name" value="q2cbj1_9rhob like domain"/>
    <property type="match status" value="1"/>
</dbReference>
<dbReference type="AlphaFoldDB" id="A0A382QG70"/>
<sequence length="147" mass="16190">MKTETLPTPTTNLRQCVADLESSGYCYLAEALTTAEVMQLQQRLSDQAQAEEQHGVAYKDGGAGQNWGDFRDEQGELRPDAFDTVAGGNNQRLWMLVNKGELFVNLLRHAGIRNIAGDMLGDEYILSSHIANIARPGGIAMRLHTDQ</sequence>
<dbReference type="EMBL" id="UINC01114256">
    <property type="protein sequence ID" value="SVC84436.1"/>
    <property type="molecule type" value="Genomic_DNA"/>
</dbReference>